<keyword evidence="2" id="KW-1185">Reference proteome</keyword>
<proteinExistence type="predicted"/>
<protein>
    <submittedName>
        <fullName evidence="1">Uncharacterized protein</fullName>
    </submittedName>
</protein>
<accession>B6HS66</accession>
<dbReference type="VEuPathDB" id="FungiDB:PCH_Pc22g03790"/>
<gene>
    <name evidence="1" type="ORF">Pc22g03790</name>
    <name evidence="1" type="ORF">PCH_Pc22g03790</name>
</gene>
<evidence type="ECO:0000313" key="2">
    <source>
        <dbReference type="Proteomes" id="UP000000724"/>
    </source>
</evidence>
<sequence length="166" mass="18315">MCWESREVEYRKQRGKKTPLDSVAGVIDEGLGTACVTLKNFSLNVCRSERKVIVVLTGTRVCGRVEVYPSTIRERVSDRELRSSSADDPQIKGVNERRNRVVGVVFPRGGMRYLKYGGEALVHPSTGYFPRRSFTGTRPDTAADGVLGHAASLLWAPSGDDETLIV</sequence>
<dbReference type="EMBL" id="AM920437">
    <property type="protein sequence ID" value="CAP97667.1"/>
    <property type="molecule type" value="Genomic_DNA"/>
</dbReference>
<dbReference type="AlphaFoldDB" id="B6HS66"/>
<evidence type="ECO:0000313" key="1">
    <source>
        <dbReference type="EMBL" id="CAP97667.1"/>
    </source>
</evidence>
<dbReference type="OrthoDB" id="10477051at2759"/>
<name>B6HS66_PENRW</name>
<reference evidence="1" key="1">
    <citation type="journal article" date="2008" name="Nat. Biotechnol.">
        <title>Genome sequencing and analysis of the filamentous fungus Penicillium chrysogenum.</title>
        <authorList>
            <person name="van den Berg M.A."/>
            <person name="Albang R."/>
            <person name="Albermann K."/>
            <person name="Badger J.H."/>
            <person name="Daran J.-M."/>
            <person name="Driessen A.J.M."/>
            <person name="Garcia-Estrada C."/>
            <person name="Fedorova N.D."/>
            <person name="Harris D.M."/>
            <person name="Heijne W.H.M."/>
            <person name="Joardar V.S."/>
            <person name="Kiel J.A.K.W."/>
            <person name="Kovalchuk A."/>
            <person name="Martin J.F."/>
            <person name="Nierman W.C."/>
            <person name="Nijland J.G."/>
            <person name="Pronk J.T."/>
            <person name="Roubos J.A."/>
            <person name="van der Klei I.J."/>
            <person name="van Peij N.N.M.E."/>
            <person name="Veenhuis M."/>
            <person name="von Doehren H."/>
            <person name="Wagner C."/>
            <person name="Wortman J.R."/>
            <person name="Bovenberg R.A.L."/>
        </authorList>
    </citation>
    <scope>NUCLEOTIDE SEQUENCE [LARGE SCALE GENOMIC DNA]</scope>
    <source>
        <strain evidence="1">Wisconsin 54-1255</strain>
    </source>
</reference>
<dbReference type="Proteomes" id="UP000000724">
    <property type="component" value="Contig Pc00c22"/>
</dbReference>
<organism evidence="1 2">
    <name type="scientific">Penicillium rubens (strain ATCC 28089 / DSM 1075 / NRRL 1951 / Wisconsin 54-1255)</name>
    <name type="common">Penicillium chrysogenum</name>
    <dbReference type="NCBI Taxonomy" id="500485"/>
    <lineage>
        <taxon>Eukaryota</taxon>
        <taxon>Fungi</taxon>
        <taxon>Dikarya</taxon>
        <taxon>Ascomycota</taxon>
        <taxon>Pezizomycotina</taxon>
        <taxon>Eurotiomycetes</taxon>
        <taxon>Eurotiomycetidae</taxon>
        <taxon>Eurotiales</taxon>
        <taxon>Aspergillaceae</taxon>
        <taxon>Penicillium</taxon>
        <taxon>Penicillium chrysogenum species complex</taxon>
    </lineage>
</organism>
<dbReference type="HOGENOM" id="CLU_1603300_0_0_1"/>